<protein>
    <recommendedName>
        <fullName evidence="3">SKI-interacting protein SKIP SNW domain-containing protein</fullName>
    </recommendedName>
</protein>
<dbReference type="AlphaFoldDB" id="A0A9J6A585"/>
<dbReference type="Proteomes" id="UP000824120">
    <property type="component" value="Chromosome 3"/>
</dbReference>
<dbReference type="GO" id="GO:0000398">
    <property type="term" value="P:mRNA splicing, via spliceosome"/>
    <property type="evidence" value="ECO:0007669"/>
    <property type="project" value="InterPro"/>
</dbReference>
<dbReference type="Pfam" id="PF02731">
    <property type="entry name" value="SKIP_SNW"/>
    <property type="match status" value="1"/>
</dbReference>
<feature type="compositionally biased region" description="Basic and acidic residues" evidence="2">
    <location>
        <begin position="279"/>
        <end position="288"/>
    </location>
</feature>
<name>A0A9J6A585_SOLCO</name>
<dbReference type="InterPro" id="IPR017862">
    <property type="entry name" value="SKI-int_prot_SKIP"/>
</dbReference>
<dbReference type="InterPro" id="IPR004015">
    <property type="entry name" value="SKI-int_prot_SKIP_SNW-dom"/>
</dbReference>
<evidence type="ECO:0000256" key="2">
    <source>
        <dbReference type="SAM" id="MobiDB-lite"/>
    </source>
</evidence>
<feature type="domain" description="SKI-interacting protein SKIP SNW" evidence="3">
    <location>
        <begin position="35"/>
        <end position="106"/>
    </location>
</feature>
<evidence type="ECO:0000313" key="5">
    <source>
        <dbReference type="Proteomes" id="UP000824120"/>
    </source>
</evidence>
<accession>A0A9J6A585</accession>
<dbReference type="EMBL" id="JACXVP010000003">
    <property type="protein sequence ID" value="KAG5619247.1"/>
    <property type="molecule type" value="Genomic_DNA"/>
</dbReference>
<dbReference type="GO" id="GO:0005681">
    <property type="term" value="C:spliceosomal complex"/>
    <property type="evidence" value="ECO:0007669"/>
    <property type="project" value="InterPro"/>
</dbReference>
<sequence length="338" mass="38668">MDTTTTTQETKEALEKIIHVERRNHVPTHSQKCIKYKSNNSQERIIKMLGMLVDPIDPPKFKNKKIPRASGSPPVPLMHSPPRPISVTDQLDWNIPPCISDWKNPKEEQARKAVAMRFKVQEEIMLKHKENKEMELRELASKARSDQKNAACLMNDMNYEHAREDRLQRKKIFEERCSERRLEATMGGKKKRKITRDRDHDISEKLALGMASTSRGGEVMIYDQRLFNQEKGVASGFAPTDDAYNIYDRGLFTAPHQPALSILYRPNKDVDSDMYGGGADEKTDRSFKPDTAFVGTSERRGPRDTPVKFEADPFGLNQNVRKLVGISMMVQHTANKNT</sequence>
<evidence type="ECO:0000259" key="3">
    <source>
        <dbReference type="Pfam" id="PF02731"/>
    </source>
</evidence>
<reference evidence="4 5" key="1">
    <citation type="submission" date="2020-09" db="EMBL/GenBank/DDBJ databases">
        <title>De no assembly of potato wild relative species, Solanum commersonii.</title>
        <authorList>
            <person name="Cho K."/>
        </authorList>
    </citation>
    <scope>NUCLEOTIDE SEQUENCE [LARGE SCALE GENOMIC DNA]</scope>
    <source>
        <strain evidence="4">LZ3.2</strain>
        <tissue evidence="4">Leaf</tissue>
    </source>
</reference>
<proteinExistence type="inferred from homology"/>
<gene>
    <name evidence="4" type="ORF">H5410_019071</name>
</gene>
<comment type="similarity">
    <text evidence="1">Belongs to the SNW family.</text>
</comment>
<feature type="region of interest" description="Disordered" evidence="2">
    <location>
        <begin position="274"/>
        <end position="310"/>
    </location>
</feature>
<dbReference type="PANTHER" id="PTHR12096">
    <property type="entry name" value="NUCLEAR PROTEIN SKIP-RELATED"/>
    <property type="match status" value="1"/>
</dbReference>
<comment type="caution">
    <text evidence="4">The sequence shown here is derived from an EMBL/GenBank/DDBJ whole genome shotgun (WGS) entry which is preliminary data.</text>
</comment>
<evidence type="ECO:0000256" key="1">
    <source>
        <dbReference type="ARBA" id="ARBA00010197"/>
    </source>
</evidence>
<feature type="compositionally biased region" description="Basic and acidic residues" evidence="2">
    <location>
        <begin position="297"/>
        <end position="310"/>
    </location>
</feature>
<keyword evidence="5" id="KW-1185">Reference proteome</keyword>
<dbReference type="OrthoDB" id="1725396at2759"/>
<organism evidence="4 5">
    <name type="scientific">Solanum commersonii</name>
    <name type="common">Commerson's wild potato</name>
    <name type="synonym">Commerson's nightshade</name>
    <dbReference type="NCBI Taxonomy" id="4109"/>
    <lineage>
        <taxon>Eukaryota</taxon>
        <taxon>Viridiplantae</taxon>
        <taxon>Streptophyta</taxon>
        <taxon>Embryophyta</taxon>
        <taxon>Tracheophyta</taxon>
        <taxon>Spermatophyta</taxon>
        <taxon>Magnoliopsida</taxon>
        <taxon>eudicotyledons</taxon>
        <taxon>Gunneridae</taxon>
        <taxon>Pentapetalae</taxon>
        <taxon>asterids</taxon>
        <taxon>lamiids</taxon>
        <taxon>Solanales</taxon>
        <taxon>Solanaceae</taxon>
        <taxon>Solanoideae</taxon>
        <taxon>Solaneae</taxon>
        <taxon>Solanum</taxon>
    </lineage>
</organism>
<evidence type="ECO:0000313" key="4">
    <source>
        <dbReference type="EMBL" id="KAG5619247.1"/>
    </source>
</evidence>